<evidence type="ECO:0000313" key="2">
    <source>
        <dbReference type="EMBL" id="PWK87143.1"/>
    </source>
</evidence>
<accession>A0A316I277</accession>
<dbReference type="EMBL" id="QGHB01000004">
    <property type="protein sequence ID" value="PWK87143.1"/>
    <property type="molecule type" value="Genomic_DNA"/>
</dbReference>
<reference evidence="2 3" key="1">
    <citation type="submission" date="2018-05" db="EMBL/GenBank/DDBJ databases">
        <title>Genomic Encyclopedia of Type Strains, Phase IV (KMG-IV): sequencing the most valuable type-strain genomes for metagenomic binning, comparative biology and taxonomic classification.</title>
        <authorList>
            <person name="Goeker M."/>
        </authorList>
    </citation>
    <scope>NUCLEOTIDE SEQUENCE [LARGE SCALE GENOMIC DNA]</scope>
    <source>
        <strain evidence="2 3">DSM 45480</strain>
    </source>
</reference>
<dbReference type="PANTHER" id="PTHR10098">
    <property type="entry name" value="RAPSYN-RELATED"/>
    <property type="match status" value="1"/>
</dbReference>
<dbReference type="Pfam" id="PF12770">
    <property type="entry name" value="CHAT"/>
    <property type="match status" value="1"/>
</dbReference>
<dbReference type="Proteomes" id="UP000246005">
    <property type="component" value="Unassembled WGS sequence"/>
</dbReference>
<dbReference type="InterPro" id="IPR024983">
    <property type="entry name" value="CHAT_dom"/>
</dbReference>
<dbReference type="SUPFAM" id="SSF48452">
    <property type="entry name" value="TPR-like"/>
    <property type="match status" value="2"/>
</dbReference>
<comment type="caution">
    <text evidence="2">The sequence shown here is derived from an EMBL/GenBank/DDBJ whole genome shotgun (WGS) entry which is preliminary data.</text>
</comment>
<dbReference type="Gene3D" id="1.25.40.10">
    <property type="entry name" value="Tetratricopeptide repeat domain"/>
    <property type="match status" value="1"/>
</dbReference>
<dbReference type="AlphaFoldDB" id="A0A316I277"/>
<dbReference type="InterPro" id="IPR019734">
    <property type="entry name" value="TPR_rpt"/>
</dbReference>
<evidence type="ECO:0000259" key="1">
    <source>
        <dbReference type="Pfam" id="PF12770"/>
    </source>
</evidence>
<feature type="domain" description="CHAT" evidence="1">
    <location>
        <begin position="588"/>
        <end position="814"/>
    </location>
</feature>
<protein>
    <submittedName>
        <fullName evidence="2">CHAT domain-containing protein</fullName>
    </submittedName>
</protein>
<dbReference type="PANTHER" id="PTHR10098:SF108">
    <property type="entry name" value="TETRATRICOPEPTIDE REPEAT PROTEIN 28"/>
    <property type="match status" value="1"/>
</dbReference>
<sequence>MRLADVDPARVLPLAPLVVGDASGDAAAQALAEQAWGYALAQTGQVSEAVTHLRRAVRLGVGKAAAESRMKLAFALVQQGRAASALREVDLAVPVLGARARGQRAVILYHLGHLDDAFADYQSAERALRRSGDRLALQRILVNRGILQAERLNFAAAVKDLLEAERLARELGRDLVVGIIAENLGFVESRRGDVPAALAHLDRAEEIIAHHGGQLAPVLEDRAELLLSVGLVGEAREHASQAISAFRAEGRQLKVPETRLLLADAALLASDWAAAGKYARAALAQFTRQGRHHHAALARATVLRAALSAGKPCRISDPDAMIAALAGRPAAVVQAHIDLALVAERRRQEARAVSHLGIASRARSGGPATLRARGWYAEALLRQRTGPRSALAAARRGLRVLDENHAALGAGDLRAHSALHRADLASLGLRVALGTGRAADVFEWAERGRASRFLHRSVRPPDDPELASLLPQLRATVAELELARAEGRPAVKLEHRQVDLERRIKNRSRLLRATAGGPAEPVRPSELDLGDRVLVQFIEIDGCLLALTIVDGRLTLRGIGTVAEVSGLLERVPFALRHLAKRPRPDVRKLLHATAAKLDELLLPRADRPLVVVPTGVLHDVPWSTLPSCRGKPVVVSPSATLWHTAANRPARARTFAVASGPGLPGAEEEARAVADIHQTANPPDATVDEVLKILGTAGTVHLAAHGRLNPDNPLFSALSLHDGPLVVYDVQRLDQVPETVIMAACDVGRSVVVAGNELLGLAATFLERGASQLIASVVPVPDAATKELMIAVHRRLRDNLPPARALAEAQEELGEPNGFVCVGA</sequence>
<evidence type="ECO:0000313" key="3">
    <source>
        <dbReference type="Proteomes" id="UP000246005"/>
    </source>
</evidence>
<dbReference type="SMART" id="SM00028">
    <property type="entry name" value="TPR"/>
    <property type="match status" value="5"/>
</dbReference>
<proteinExistence type="predicted"/>
<gene>
    <name evidence="2" type="ORF">C8D88_104304</name>
</gene>
<name>A0A316I277_9PSEU</name>
<organism evidence="2 3">
    <name type="scientific">Lentzea atacamensis</name>
    <dbReference type="NCBI Taxonomy" id="531938"/>
    <lineage>
        <taxon>Bacteria</taxon>
        <taxon>Bacillati</taxon>
        <taxon>Actinomycetota</taxon>
        <taxon>Actinomycetes</taxon>
        <taxon>Pseudonocardiales</taxon>
        <taxon>Pseudonocardiaceae</taxon>
        <taxon>Lentzea</taxon>
    </lineage>
</organism>
<dbReference type="InterPro" id="IPR011990">
    <property type="entry name" value="TPR-like_helical_dom_sf"/>
</dbReference>